<evidence type="ECO:0000313" key="2">
    <source>
        <dbReference type="EMBL" id="AXE75676.1"/>
    </source>
</evidence>
<dbReference type="Proteomes" id="UP000252698">
    <property type="component" value="Chromosome"/>
</dbReference>
<keyword evidence="1" id="KW-0472">Membrane</keyword>
<proteinExistence type="predicted"/>
<accession>A0A2Z5J5V1</accession>
<evidence type="ECO:0000313" key="3">
    <source>
        <dbReference type="EMBL" id="AXE82491.1"/>
    </source>
</evidence>
<dbReference type="AlphaFoldDB" id="A0A2Z5J5V1"/>
<evidence type="ECO:0000256" key="1">
    <source>
        <dbReference type="SAM" id="Phobius"/>
    </source>
</evidence>
<dbReference type="KEGG" id="sata:C5746_43070"/>
<protein>
    <submittedName>
        <fullName evidence="2">Uncharacterized protein</fullName>
    </submittedName>
</protein>
<keyword evidence="1" id="KW-0812">Transmembrane</keyword>
<dbReference type="RefSeq" id="WP_114242346.1">
    <property type="nucleotide sequence ID" value="NZ_CP027306.1"/>
</dbReference>
<evidence type="ECO:0000313" key="4">
    <source>
        <dbReference type="Proteomes" id="UP000252698"/>
    </source>
</evidence>
<dbReference type="KEGG" id="sata:C5746_00165"/>
<dbReference type="EMBL" id="CP027306">
    <property type="protein sequence ID" value="AXE75676.1"/>
    <property type="molecule type" value="Genomic_DNA"/>
</dbReference>
<organism evidence="2 4">
    <name type="scientific">Streptomyces atratus</name>
    <dbReference type="NCBI Taxonomy" id="1893"/>
    <lineage>
        <taxon>Bacteria</taxon>
        <taxon>Bacillati</taxon>
        <taxon>Actinomycetota</taxon>
        <taxon>Actinomycetes</taxon>
        <taxon>Kitasatosporales</taxon>
        <taxon>Streptomycetaceae</taxon>
        <taxon>Streptomyces</taxon>
    </lineage>
</organism>
<dbReference type="EMBL" id="CP027306">
    <property type="protein sequence ID" value="AXE82491.1"/>
    <property type="molecule type" value="Genomic_DNA"/>
</dbReference>
<name>A0A2Z5J5V1_STRAR</name>
<reference evidence="2 4" key="1">
    <citation type="journal article" date="2018" name="Front. Microbiol.">
        <title>Genome Sequencing of Streptomyces atratus SCSIOZH16 and Activation Production of Nocardamine via Metabolic Engineering.</title>
        <authorList>
            <person name="Li Y."/>
            <person name="Zhang C."/>
            <person name="Liu C."/>
            <person name="Ju J."/>
            <person name="Ma J."/>
        </authorList>
    </citation>
    <scope>NUCLEOTIDE SEQUENCE [LARGE SCALE GENOMIC DNA]</scope>
    <source>
        <strain evidence="2 4">SCSIO_ZH16</strain>
    </source>
</reference>
<feature type="transmembrane region" description="Helical" evidence="1">
    <location>
        <begin position="55"/>
        <end position="79"/>
    </location>
</feature>
<dbReference type="GeneID" id="95524951"/>
<feature type="transmembrane region" description="Helical" evidence="1">
    <location>
        <begin position="91"/>
        <end position="108"/>
    </location>
</feature>
<sequence length="110" mass="11722">MHETTPSLTTDRAAETPATDVVLRWVTALAVALIPVAFVFGALAGMAAEVHPQTVAVVTVCWFGSWTATPLLVVAFWLCRRHPALAMAGRWAGWVATVPPTVTILLALCL</sequence>
<gene>
    <name evidence="2" type="ORF">C5746_00165</name>
    <name evidence="3" type="ORF">C5746_43070</name>
</gene>
<feature type="transmembrane region" description="Helical" evidence="1">
    <location>
        <begin position="21"/>
        <end position="43"/>
    </location>
</feature>
<keyword evidence="1" id="KW-1133">Transmembrane helix</keyword>